<dbReference type="Pfam" id="PF04299">
    <property type="entry name" value="FMN_bind_2"/>
    <property type="match status" value="1"/>
</dbReference>
<reference evidence="3" key="1">
    <citation type="journal article" date="2021" name="Syst. Appl. Microbiol.">
        <title>Roseomonas hellenica sp. nov., isolated from roots of wild-growing Alkanna tinctoria.</title>
        <authorList>
            <person name="Rat A."/>
            <person name="Naranjo H.D."/>
            <person name="Lebbe L."/>
            <person name="Cnockaert M."/>
            <person name="Krigas N."/>
            <person name="Grigoriadou K."/>
            <person name="Maloupa E."/>
            <person name="Willems A."/>
        </authorList>
    </citation>
    <scope>NUCLEOTIDE SEQUENCE [LARGE SCALE GENOMIC DNA]</scope>
    <source>
        <strain evidence="3">LMG 31159</strain>
    </source>
</reference>
<feature type="region of interest" description="Disordered" evidence="1">
    <location>
        <begin position="68"/>
        <end position="102"/>
    </location>
</feature>
<keyword evidence="3" id="KW-1185">Reference proteome</keyword>
<dbReference type="EMBL" id="JAAEDI010000005">
    <property type="protein sequence ID" value="MBR0649216.1"/>
    <property type="molecule type" value="Genomic_DNA"/>
</dbReference>
<gene>
    <name evidence="2" type="ORF">GXW78_06050</name>
</gene>
<evidence type="ECO:0000313" key="3">
    <source>
        <dbReference type="Proteomes" id="UP000698752"/>
    </source>
</evidence>
<accession>A0ABS5EDX1</accession>
<evidence type="ECO:0000313" key="2">
    <source>
        <dbReference type="EMBL" id="MBR0649216.1"/>
    </source>
</evidence>
<sequence>MPGSGQDSAPAPPWINLRRTVILTRSFPPILDANHIPFLLSRDASVIGTLHSHVARAYPVWRDVVPHPGARVAGSPRPRAGADADAAAAHDGQGGDLCDDRG</sequence>
<proteinExistence type="predicted"/>
<feature type="compositionally biased region" description="Low complexity" evidence="1">
    <location>
        <begin position="81"/>
        <end position="91"/>
    </location>
</feature>
<evidence type="ECO:0000256" key="1">
    <source>
        <dbReference type="SAM" id="MobiDB-lite"/>
    </source>
</evidence>
<protein>
    <submittedName>
        <fullName evidence="2">FMN-binding negative transcriptional regulator</fullName>
    </submittedName>
</protein>
<comment type="caution">
    <text evidence="2">The sequence shown here is derived from an EMBL/GenBank/DDBJ whole genome shotgun (WGS) entry which is preliminary data.</text>
</comment>
<dbReference type="InterPro" id="IPR007396">
    <property type="entry name" value="TR_PAI2-type"/>
</dbReference>
<organism evidence="2 3">
    <name type="scientific">Neoroseomonas terrae</name>
    <dbReference type="NCBI Taxonomy" id="424799"/>
    <lineage>
        <taxon>Bacteria</taxon>
        <taxon>Pseudomonadati</taxon>
        <taxon>Pseudomonadota</taxon>
        <taxon>Alphaproteobacteria</taxon>
        <taxon>Acetobacterales</taxon>
        <taxon>Acetobacteraceae</taxon>
        <taxon>Neoroseomonas</taxon>
    </lineage>
</organism>
<name>A0ABS5EDX1_9PROT</name>
<dbReference type="Proteomes" id="UP000698752">
    <property type="component" value="Unassembled WGS sequence"/>
</dbReference>